<proteinExistence type="inferred from homology"/>
<dbReference type="Gene3D" id="1.10.490.10">
    <property type="entry name" value="Globins"/>
    <property type="match status" value="1"/>
</dbReference>
<keyword evidence="5 6" id="KW-0408">Iron</keyword>
<evidence type="ECO:0000313" key="8">
    <source>
        <dbReference type="Proteomes" id="UP001479933"/>
    </source>
</evidence>
<name>A0ABZ2TZ39_9ACTN</name>
<evidence type="ECO:0000256" key="1">
    <source>
        <dbReference type="ARBA" id="ARBA00009660"/>
    </source>
</evidence>
<keyword evidence="2 6" id="KW-0813">Transport</keyword>
<evidence type="ECO:0000256" key="5">
    <source>
        <dbReference type="ARBA" id="ARBA00023004"/>
    </source>
</evidence>
<dbReference type="InterPro" id="IPR012292">
    <property type="entry name" value="Globin/Proto"/>
</dbReference>
<evidence type="ECO:0000256" key="3">
    <source>
        <dbReference type="ARBA" id="ARBA00022617"/>
    </source>
</evidence>
<dbReference type="SUPFAM" id="SSF46458">
    <property type="entry name" value="Globin-like"/>
    <property type="match status" value="1"/>
</dbReference>
<keyword evidence="6" id="KW-0561">Oxygen transport</keyword>
<evidence type="ECO:0000256" key="6">
    <source>
        <dbReference type="PIRNR" id="PIRNR002030"/>
    </source>
</evidence>
<dbReference type="InterPro" id="IPR001486">
    <property type="entry name" value="Hemoglobin_trunc"/>
</dbReference>
<accession>A0ABZ2TZ39</accession>
<gene>
    <name evidence="7" type="ORF">RVF87_16290</name>
</gene>
<protein>
    <recommendedName>
        <fullName evidence="6">Group 1 truncated hemoglobin</fullName>
    </recommendedName>
</protein>
<dbReference type="Pfam" id="PF01152">
    <property type="entry name" value="Bac_globin"/>
    <property type="match status" value="1"/>
</dbReference>
<dbReference type="RefSeq" id="WP_066163089.1">
    <property type="nucleotide sequence ID" value="NZ_CP136137.1"/>
</dbReference>
<keyword evidence="3 6" id="KW-0349">Heme</keyword>
<sequence>MTIYDTIGGAPAVAAAVDDFYVRVTSDPELAGYFEGTDMRKLKSHQRTFIAAAIGGPEKYVGKSMAQAHARLNIVPSHFDLVVGHLVDTLASLGVPEHVIGQIGATLAPLKDEIAPGPSTQAG</sequence>
<evidence type="ECO:0000313" key="7">
    <source>
        <dbReference type="EMBL" id="WYY06612.1"/>
    </source>
</evidence>
<dbReference type="InterPro" id="IPR016339">
    <property type="entry name" value="Hemoglobin_trunc_I"/>
</dbReference>
<evidence type="ECO:0000256" key="4">
    <source>
        <dbReference type="ARBA" id="ARBA00022723"/>
    </source>
</evidence>
<evidence type="ECO:0000256" key="2">
    <source>
        <dbReference type="ARBA" id="ARBA00022448"/>
    </source>
</evidence>
<reference evidence="7 8" key="1">
    <citation type="journal article" date="2023" name="Virus Evol.">
        <title>Computational host range prediction-The good, the bad, and the ugly.</title>
        <authorList>
            <person name="Howell A.A."/>
            <person name="Versoza C.J."/>
            <person name="Pfeifer S.P."/>
        </authorList>
    </citation>
    <scope>NUCLEOTIDE SEQUENCE [LARGE SCALE GENOMIC DNA]</scope>
    <source>
        <strain evidence="7 8">1610/1b</strain>
    </source>
</reference>
<comment type="similarity">
    <text evidence="1 6">Belongs to the truncated hemoglobin family. Group I subfamily.</text>
</comment>
<dbReference type="Proteomes" id="UP001479933">
    <property type="component" value="Chromosome"/>
</dbReference>
<keyword evidence="8" id="KW-1185">Reference proteome</keyword>
<dbReference type="EMBL" id="CP136137">
    <property type="protein sequence ID" value="WYY06612.1"/>
    <property type="molecule type" value="Genomic_DNA"/>
</dbReference>
<comment type="cofactor">
    <cofactor evidence="6">
        <name>heme</name>
        <dbReference type="ChEBI" id="CHEBI:30413"/>
    </cofactor>
</comment>
<dbReference type="CDD" id="cd00454">
    <property type="entry name" value="TrHb1_N"/>
    <property type="match status" value="1"/>
</dbReference>
<keyword evidence="4 6" id="KW-0479">Metal-binding</keyword>
<dbReference type="PIRSF" id="PIRSF002030">
    <property type="entry name" value="Globin_Protozoa/Cyanobacteria"/>
    <property type="match status" value="1"/>
</dbReference>
<organism evidence="7 8">
    <name type="scientific">Gordonia hydrophobica</name>
    <dbReference type="NCBI Taxonomy" id="40516"/>
    <lineage>
        <taxon>Bacteria</taxon>
        <taxon>Bacillati</taxon>
        <taxon>Actinomycetota</taxon>
        <taxon>Actinomycetes</taxon>
        <taxon>Mycobacteriales</taxon>
        <taxon>Gordoniaceae</taxon>
        <taxon>Gordonia</taxon>
    </lineage>
</organism>
<dbReference type="InterPro" id="IPR009050">
    <property type="entry name" value="Globin-like_sf"/>
</dbReference>